<protein>
    <submittedName>
        <fullName evidence="4">Response regulator</fullName>
    </submittedName>
</protein>
<dbReference type="SMART" id="SM00448">
    <property type="entry name" value="REC"/>
    <property type="match status" value="1"/>
</dbReference>
<evidence type="ECO:0000259" key="3">
    <source>
        <dbReference type="PROSITE" id="PS50110"/>
    </source>
</evidence>
<evidence type="ECO:0000313" key="4">
    <source>
        <dbReference type="EMBL" id="RDV03502.1"/>
    </source>
</evidence>
<keyword evidence="1 2" id="KW-0597">Phosphoprotein</keyword>
<dbReference type="Pfam" id="PF00072">
    <property type="entry name" value="Response_reg"/>
    <property type="match status" value="1"/>
</dbReference>
<sequence>MINAEHNTMKLPGALDQAAAESFLDQMRQRIKGDTPLSLDASDVEVLTLSCTQIILAAVRGSDSIRIKNPSATFVAAFEDFGLDWKAFLDPGQPEHADEYAGDDLDAAPADITTTPEVELPPISEKVMSKRILTIDDSKTIRDMLMLTLVEAGFDVIQAVDGQDGLDVLAKETSEVDVIITDINMPRMDGYEVIRNLRKDPAYKSKPILVLTTESDGDKKNLARDAGATGWMVKPFDPDRLVATVRKVAP</sequence>
<feature type="domain" description="Response regulatory" evidence="3">
    <location>
        <begin position="131"/>
        <end position="249"/>
    </location>
</feature>
<dbReference type="Pfam" id="PF13466">
    <property type="entry name" value="STAS_2"/>
    <property type="match status" value="1"/>
</dbReference>
<reference evidence="5" key="1">
    <citation type="submission" date="2018-08" db="EMBL/GenBank/DDBJ databases">
        <authorList>
            <person name="Kim S.-J."/>
            <person name="Jung G.-Y."/>
        </authorList>
    </citation>
    <scope>NUCLEOTIDE SEQUENCE [LARGE SCALE GENOMIC DNA]</scope>
    <source>
        <strain evidence="5">GY_H</strain>
    </source>
</reference>
<evidence type="ECO:0000256" key="2">
    <source>
        <dbReference type="PROSITE-ProRule" id="PRU00169"/>
    </source>
</evidence>
<organism evidence="4 5">
    <name type="scientific">Undibacter mobilis</name>
    <dbReference type="NCBI Taxonomy" id="2292256"/>
    <lineage>
        <taxon>Bacteria</taxon>
        <taxon>Pseudomonadati</taxon>
        <taxon>Pseudomonadota</taxon>
        <taxon>Alphaproteobacteria</taxon>
        <taxon>Hyphomicrobiales</taxon>
        <taxon>Nitrobacteraceae</taxon>
        <taxon>Undibacter</taxon>
    </lineage>
</organism>
<accession>A0A371B7K5</accession>
<dbReference type="PROSITE" id="PS50110">
    <property type="entry name" value="RESPONSE_REGULATORY"/>
    <property type="match status" value="1"/>
</dbReference>
<dbReference type="AlphaFoldDB" id="A0A371B7K5"/>
<comment type="caution">
    <text evidence="4">The sequence shown here is derived from an EMBL/GenBank/DDBJ whole genome shotgun (WGS) entry which is preliminary data.</text>
</comment>
<dbReference type="PANTHER" id="PTHR44591">
    <property type="entry name" value="STRESS RESPONSE REGULATOR PROTEIN 1"/>
    <property type="match status" value="1"/>
</dbReference>
<dbReference type="PANTHER" id="PTHR44591:SF25">
    <property type="entry name" value="CHEMOTAXIS TWO-COMPONENT RESPONSE REGULATOR"/>
    <property type="match status" value="1"/>
</dbReference>
<evidence type="ECO:0000313" key="5">
    <source>
        <dbReference type="Proteomes" id="UP000263993"/>
    </source>
</evidence>
<dbReference type="InterPro" id="IPR050595">
    <property type="entry name" value="Bact_response_regulator"/>
</dbReference>
<dbReference type="Gene3D" id="3.40.50.2300">
    <property type="match status" value="1"/>
</dbReference>
<evidence type="ECO:0000256" key="1">
    <source>
        <dbReference type="ARBA" id="ARBA00022553"/>
    </source>
</evidence>
<proteinExistence type="predicted"/>
<feature type="modified residue" description="4-aspartylphosphate" evidence="2">
    <location>
        <position position="182"/>
    </location>
</feature>
<dbReference type="Proteomes" id="UP000263993">
    <property type="component" value="Unassembled WGS sequence"/>
</dbReference>
<dbReference type="SUPFAM" id="SSF52172">
    <property type="entry name" value="CheY-like"/>
    <property type="match status" value="1"/>
</dbReference>
<dbReference type="InterPro" id="IPR001789">
    <property type="entry name" value="Sig_transdc_resp-reg_receiver"/>
</dbReference>
<dbReference type="InterPro" id="IPR011006">
    <property type="entry name" value="CheY-like_superfamily"/>
</dbReference>
<dbReference type="OrthoDB" id="9786548at2"/>
<keyword evidence="5" id="KW-1185">Reference proteome</keyword>
<dbReference type="EMBL" id="QRGO01000001">
    <property type="protein sequence ID" value="RDV03502.1"/>
    <property type="molecule type" value="Genomic_DNA"/>
</dbReference>
<gene>
    <name evidence="4" type="ORF">DXH78_02175</name>
</gene>
<dbReference type="GO" id="GO:0000160">
    <property type="term" value="P:phosphorelay signal transduction system"/>
    <property type="evidence" value="ECO:0007669"/>
    <property type="project" value="InterPro"/>
</dbReference>
<dbReference type="InterPro" id="IPR058548">
    <property type="entry name" value="MlaB-like_STAS"/>
</dbReference>
<name>A0A371B7K5_9BRAD</name>